<dbReference type="Proteomes" id="UP001163687">
    <property type="component" value="Chromosome"/>
</dbReference>
<keyword evidence="3" id="KW-1185">Reference proteome</keyword>
<proteinExistence type="predicted"/>
<protein>
    <recommendedName>
        <fullName evidence="4">DUF1002 domain-containing protein</fullName>
    </recommendedName>
</protein>
<name>A0AA35CN35_9FIRM</name>
<feature type="chain" id="PRO_5041327492" description="DUF1002 domain-containing protein" evidence="1">
    <location>
        <begin position="20"/>
        <end position="351"/>
    </location>
</feature>
<evidence type="ECO:0000313" key="2">
    <source>
        <dbReference type="EMBL" id="BDG62167.1"/>
    </source>
</evidence>
<evidence type="ECO:0000256" key="1">
    <source>
        <dbReference type="SAM" id="SignalP"/>
    </source>
</evidence>
<feature type="signal peptide" evidence="1">
    <location>
        <begin position="1"/>
        <end position="19"/>
    </location>
</feature>
<sequence>MSAAAMAGVALLLPVAAGAAGSRAGIGLGARATLGAGVKLVGGSGARLQAVSGSAVQADARLGVRGASTALAAAKGGAAAGGGDRTGGKVVVTWGADLTAGEKAALAALLSVPEGAVELTVTNAEEHRLLGAHFDARTIGSRAISSVLVRPAPSGSGIRVTTRHITTVTPAMYENALATAGIRDAEVTVAAPFDVSGTAALAGILKAYETAAGTALAPERKAVAPAEVAQTIRLARAVGNPDLAAAFMTRLKERMAQHPSNSPESIRRLIRSVAADLGVRLSDEMVDELVVLVQKMKAANVDWQGVHDQLAKARAELHAFLGTDTPLLRAWVDRIYGWLTQFLTLVRQWLA</sequence>
<accession>A0AA35CN35</accession>
<dbReference type="InterPro" id="IPR009343">
    <property type="entry name" value="DUF1002"/>
</dbReference>
<dbReference type="Pfam" id="PF06207">
    <property type="entry name" value="DUF1002"/>
    <property type="match status" value="1"/>
</dbReference>
<evidence type="ECO:0000313" key="3">
    <source>
        <dbReference type="Proteomes" id="UP001163687"/>
    </source>
</evidence>
<dbReference type="AlphaFoldDB" id="A0AA35CN35"/>
<evidence type="ECO:0008006" key="4">
    <source>
        <dbReference type="Google" id="ProtNLM"/>
    </source>
</evidence>
<organism evidence="2 3">
    <name type="scientific">Caldinitratiruptor microaerophilus</name>
    <dbReference type="NCBI Taxonomy" id="671077"/>
    <lineage>
        <taxon>Bacteria</taxon>
        <taxon>Bacillati</taxon>
        <taxon>Bacillota</taxon>
        <taxon>Clostridia</taxon>
        <taxon>Eubacteriales</taxon>
        <taxon>Symbiobacteriaceae</taxon>
        <taxon>Caldinitratiruptor</taxon>
    </lineage>
</organism>
<reference evidence="2" key="1">
    <citation type="submission" date="2022-03" db="EMBL/GenBank/DDBJ databases">
        <title>Complete genome sequence of Caldinitratiruptor microaerophilus.</title>
        <authorList>
            <person name="Mukaiyama R."/>
            <person name="Nishiyama T."/>
            <person name="Ueda K."/>
        </authorList>
    </citation>
    <scope>NUCLEOTIDE SEQUENCE</scope>
    <source>
        <strain evidence="2">JCM 16183</strain>
    </source>
</reference>
<gene>
    <name evidence="2" type="ORF">caldi_32570</name>
</gene>
<keyword evidence="1" id="KW-0732">Signal</keyword>
<dbReference type="EMBL" id="AP025628">
    <property type="protein sequence ID" value="BDG62167.1"/>
    <property type="molecule type" value="Genomic_DNA"/>
</dbReference>
<dbReference type="KEGG" id="cmic:caldi_32570"/>